<gene>
    <name evidence="3" type="ORF">NDR86_26405</name>
</gene>
<feature type="transmembrane region" description="Helical" evidence="2">
    <location>
        <begin position="20"/>
        <end position="44"/>
    </location>
</feature>
<feature type="region of interest" description="Disordered" evidence="1">
    <location>
        <begin position="58"/>
        <end position="82"/>
    </location>
</feature>
<name>A0A9X2J1H8_9NOCA</name>
<organism evidence="3 4">
    <name type="scientific">Nocardia pulmonis</name>
    <dbReference type="NCBI Taxonomy" id="2951408"/>
    <lineage>
        <taxon>Bacteria</taxon>
        <taxon>Bacillati</taxon>
        <taxon>Actinomycetota</taxon>
        <taxon>Actinomycetes</taxon>
        <taxon>Mycobacteriales</taxon>
        <taxon>Nocardiaceae</taxon>
        <taxon>Nocardia</taxon>
    </lineage>
</organism>
<reference evidence="3" key="1">
    <citation type="submission" date="2022-06" db="EMBL/GenBank/DDBJ databases">
        <title>Novel species in genus nocardia.</title>
        <authorList>
            <person name="Li F."/>
        </authorList>
    </citation>
    <scope>NUCLEOTIDE SEQUENCE</scope>
    <source>
        <strain evidence="3">CDC141</strain>
    </source>
</reference>
<keyword evidence="2" id="KW-0472">Membrane</keyword>
<evidence type="ECO:0000313" key="3">
    <source>
        <dbReference type="EMBL" id="MCM6777026.1"/>
    </source>
</evidence>
<evidence type="ECO:0000313" key="4">
    <source>
        <dbReference type="Proteomes" id="UP001139157"/>
    </source>
</evidence>
<dbReference type="EMBL" id="JAMRXG010000012">
    <property type="protein sequence ID" value="MCM6777026.1"/>
    <property type="molecule type" value="Genomic_DNA"/>
</dbReference>
<accession>A0A9X2J1H8</accession>
<feature type="compositionally biased region" description="Basic and acidic residues" evidence="1">
    <location>
        <begin position="66"/>
        <end position="81"/>
    </location>
</feature>
<dbReference type="Proteomes" id="UP001139157">
    <property type="component" value="Unassembled WGS sequence"/>
</dbReference>
<evidence type="ECO:0000256" key="2">
    <source>
        <dbReference type="SAM" id="Phobius"/>
    </source>
</evidence>
<dbReference type="AlphaFoldDB" id="A0A9X2J1H8"/>
<dbReference type="RefSeq" id="WP_251915603.1">
    <property type="nucleotide sequence ID" value="NZ_JAMRXG010000012.1"/>
</dbReference>
<protein>
    <submittedName>
        <fullName evidence="3">Uncharacterized protein</fullName>
    </submittedName>
</protein>
<keyword evidence="4" id="KW-1185">Reference proteome</keyword>
<proteinExistence type="predicted"/>
<comment type="caution">
    <text evidence="3">The sequence shown here is derived from an EMBL/GenBank/DDBJ whole genome shotgun (WGS) entry which is preliminary data.</text>
</comment>
<keyword evidence="2" id="KW-0812">Transmembrane</keyword>
<evidence type="ECO:0000256" key="1">
    <source>
        <dbReference type="SAM" id="MobiDB-lite"/>
    </source>
</evidence>
<sequence length="221" mass="22851">MSQHPATRRRTDGRRRTQILQYTAIVAAGMASIGLTVAAGTYVVNQIAATGRMPGTEIALPGTGLAEREPDDERGGHESARTARLSGEIGLVAEAVRLPFTPLPGLSESLPAAAPTPTTAATTGMPQAGPAPVRLRLPGDTYVGANVTRPQPDSLTMTVDTNVLAAVTTALAHQLGAQAAADPAGITRISTDIDTRSGEITVALSDPLLGRQSMQLHRPPV</sequence>
<keyword evidence="2" id="KW-1133">Transmembrane helix</keyword>